<protein>
    <submittedName>
        <fullName evidence="2">Uncharacterized protein</fullName>
    </submittedName>
</protein>
<evidence type="ECO:0000313" key="3">
    <source>
        <dbReference type="Proteomes" id="UP000193642"/>
    </source>
</evidence>
<evidence type="ECO:0000256" key="1">
    <source>
        <dbReference type="SAM" id="MobiDB-lite"/>
    </source>
</evidence>
<dbReference type="EMBL" id="MCGO01000032">
    <property type="protein sequence ID" value="ORY41389.1"/>
    <property type="molecule type" value="Genomic_DNA"/>
</dbReference>
<dbReference type="AlphaFoldDB" id="A0A1Y2C2Y8"/>
<feature type="compositionally biased region" description="Polar residues" evidence="1">
    <location>
        <begin position="1"/>
        <end position="25"/>
    </location>
</feature>
<keyword evidence="3" id="KW-1185">Reference proteome</keyword>
<gene>
    <name evidence="2" type="ORF">BCR33DRAFT_345498</name>
</gene>
<proteinExistence type="predicted"/>
<feature type="compositionally biased region" description="Polar residues" evidence="1">
    <location>
        <begin position="39"/>
        <end position="52"/>
    </location>
</feature>
<comment type="caution">
    <text evidence="2">The sequence shown here is derived from an EMBL/GenBank/DDBJ whole genome shotgun (WGS) entry which is preliminary data.</text>
</comment>
<sequence>MNISTALPPTPRSRAQTPSPTSVTTMRHPLPQRPISLLPSPTQPHIHNTNNPTKRRHSNLTPRQLHNLFQYSLLLQRQYLNGIPSRHLLSCILLCHLNTSPPPPPSFNFNKPFQ</sequence>
<organism evidence="2 3">
    <name type="scientific">Rhizoclosmatium globosum</name>
    <dbReference type="NCBI Taxonomy" id="329046"/>
    <lineage>
        <taxon>Eukaryota</taxon>
        <taxon>Fungi</taxon>
        <taxon>Fungi incertae sedis</taxon>
        <taxon>Chytridiomycota</taxon>
        <taxon>Chytridiomycota incertae sedis</taxon>
        <taxon>Chytridiomycetes</taxon>
        <taxon>Chytridiales</taxon>
        <taxon>Chytriomycetaceae</taxon>
        <taxon>Rhizoclosmatium</taxon>
    </lineage>
</organism>
<dbReference type="Proteomes" id="UP000193642">
    <property type="component" value="Unassembled WGS sequence"/>
</dbReference>
<feature type="region of interest" description="Disordered" evidence="1">
    <location>
        <begin position="1"/>
        <end position="58"/>
    </location>
</feature>
<reference evidence="2 3" key="1">
    <citation type="submission" date="2016-07" db="EMBL/GenBank/DDBJ databases">
        <title>Pervasive Adenine N6-methylation of Active Genes in Fungi.</title>
        <authorList>
            <consortium name="DOE Joint Genome Institute"/>
            <person name="Mondo S.J."/>
            <person name="Dannebaum R.O."/>
            <person name="Kuo R.C."/>
            <person name="Labutti K."/>
            <person name="Haridas S."/>
            <person name="Kuo A."/>
            <person name="Salamov A."/>
            <person name="Ahrendt S.R."/>
            <person name="Lipzen A."/>
            <person name="Sullivan W."/>
            <person name="Andreopoulos W.B."/>
            <person name="Clum A."/>
            <person name="Lindquist E."/>
            <person name="Daum C."/>
            <person name="Ramamoorthy G.K."/>
            <person name="Gryganskyi A."/>
            <person name="Culley D."/>
            <person name="Magnuson J.K."/>
            <person name="James T.Y."/>
            <person name="O'Malley M.A."/>
            <person name="Stajich J.E."/>
            <person name="Spatafora J.W."/>
            <person name="Visel A."/>
            <person name="Grigoriev I.V."/>
        </authorList>
    </citation>
    <scope>NUCLEOTIDE SEQUENCE [LARGE SCALE GENOMIC DNA]</scope>
    <source>
        <strain evidence="2 3">JEL800</strain>
    </source>
</reference>
<accession>A0A1Y2C2Y8</accession>
<name>A0A1Y2C2Y8_9FUNG</name>
<evidence type="ECO:0000313" key="2">
    <source>
        <dbReference type="EMBL" id="ORY41389.1"/>
    </source>
</evidence>